<feature type="transmembrane region" description="Helical" evidence="5">
    <location>
        <begin position="116"/>
        <end position="134"/>
    </location>
</feature>
<dbReference type="InterPro" id="IPR005178">
    <property type="entry name" value="Ostalpha/TMEM184C"/>
</dbReference>
<dbReference type="Proteomes" id="UP001642484">
    <property type="component" value="Unassembled WGS sequence"/>
</dbReference>
<reference evidence="6 7" key="1">
    <citation type="submission" date="2024-02" db="EMBL/GenBank/DDBJ databases">
        <authorList>
            <person name="Chen Y."/>
            <person name="Shah S."/>
            <person name="Dougan E. K."/>
            <person name="Thang M."/>
            <person name="Chan C."/>
        </authorList>
    </citation>
    <scope>NUCLEOTIDE SEQUENCE [LARGE SCALE GENOMIC DNA]</scope>
</reference>
<sequence length="466" mass="53375">MLDAGLVLYSGLVVLFIWRFLSGWRLCGAWMEYANYCMLLYMLLLVLNVYGIYTFIELAMQPEGQKVFQSLPRWMKPLMLGTPFAAVVTYLLAFIQTGQHVNEIRKGQGTLKHDRAVQIIALPAVFGCMAMNALTKMFEGAAQFNVEERLGVELLSLHRPANHTDENATQFYLAQVETCYQVGDLYEAWALYQFCKMTLEILKSCLEKMAKEQVQDERRSVASGLLVAHKSLADIAYTGVFMFLVVCCAEASWSLYLLTFTNPEENWGAYNSQMGKFQAAGLVTSMAAIYNLNTVEMEFHDYFESFTPLLKFLTVKILLSLAYFQKGCVYVLQTVNRSLPNLLQSVIAAVPFVKELVSMGDTEFYLFYSSLILYECVLGVFFHWFAWPSDEQFYGFELEGTEAEKAPLLEKADRWGRRRMSRCLTREMSRPEWPALLQTPDIRKKGRIGERPWAGWVWNMETSPCP</sequence>
<comment type="caution">
    <text evidence="6">The sequence shown here is derived from an EMBL/GenBank/DDBJ whole genome shotgun (WGS) entry which is preliminary data.</text>
</comment>
<protein>
    <submittedName>
        <fullName evidence="6">Uncharacterized protein</fullName>
    </submittedName>
</protein>
<name>A0ABP0KHV6_9DINO</name>
<evidence type="ECO:0000256" key="1">
    <source>
        <dbReference type="ARBA" id="ARBA00004141"/>
    </source>
</evidence>
<evidence type="ECO:0000313" key="7">
    <source>
        <dbReference type="Proteomes" id="UP001642484"/>
    </source>
</evidence>
<keyword evidence="3 5" id="KW-1133">Transmembrane helix</keyword>
<keyword evidence="4 5" id="KW-0472">Membrane</keyword>
<feature type="transmembrane region" description="Helical" evidence="5">
    <location>
        <begin position="76"/>
        <end position="95"/>
    </location>
</feature>
<evidence type="ECO:0000256" key="3">
    <source>
        <dbReference type="ARBA" id="ARBA00022989"/>
    </source>
</evidence>
<dbReference type="EMBL" id="CAXAMN010008757">
    <property type="protein sequence ID" value="CAK9026397.1"/>
    <property type="molecule type" value="Genomic_DNA"/>
</dbReference>
<keyword evidence="7" id="KW-1185">Reference proteome</keyword>
<evidence type="ECO:0000256" key="4">
    <source>
        <dbReference type="ARBA" id="ARBA00023136"/>
    </source>
</evidence>
<keyword evidence="2 5" id="KW-0812">Transmembrane</keyword>
<comment type="subcellular location">
    <subcellularLocation>
        <location evidence="1">Membrane</location>
        <topology evidence="1">Multi-pass membrane protein</topology>
    </subcellularLocation>
</comment>
<organism evidence="6 7">
    <name type="scientific">Durusdinium trenchii</name>
    <dbReference type="NCBI Taxonomy" id="1381693"/>
    <lineage>
        <taxon>Eukaryota</taxon>
        <taxon>Sar</taxon>
        <taxon>Alveolata</taxon>
        <taxon>Dinophyceae</taxon>
        <taxon>Suessiales</taxon>
        <taxon>Symbiodiniaceae</taxon>
        <taxon>Durusdinium</taxon>
    </lineage>
</organism>
<gene>
    <name evidence="6" type="ORF">CCMP2556_LOCUS16349</name>
</gene>
<evidence type="ECO:0000256" key="2">
    <source>
        <dbReference type="ARBA" id="ARBA00022692"/>
    </source>
</evidence>
<evidence type="ECO:0000313" key="6">
    <source>
        <dbReference type="EMBL" id="CAK9026397.1"/>
    </source>
</evidence>
<accession>A0ABP0KHV6</accession>
<feature type="transmembrane region" description="Helical" evidence="5">
    <location>
        <begin position="33"/>
        <end position="56"/>
    </location>
</feature>
<proteinExistence type="predicted"/>
<evidence type="ECO:0000256" key="5">
    <source>
        <dbReference type="SAM" id="Phobius"/>
    </source>
</evidence>
<feature type="transmembrane region" description="Helical" evidence="5">
    <location>
        <begin position="6"/>
        <end position="21"/>
    </location>
</feature>
<feature type="transmembrane region" description="Helical" evidence="5">
    <location>
        <begin position="364"/>
        <end position="387"/>
    </location>
</feature>
<dbReference type="Pfam" id="PF03619">
    <property type="entry name" value="Solute_trans_a"/>
    <property type="match status" value="1"/>
</dbReference>
<feature type="transmembrane region" description="Helical" evidence="5">
    <location>
        <begin position="235"/>
        <end position="258"/>
    </location>
</feature>